<dbReference type="Proteomes" id="UP001165063">
    <property type="component" value="Unassembled WGS sequence"/>
</dbReference>
<keyword evidence="3" id="KW-1185">Reference proteome</keyword>
<name>A0A9W6YVC4_AMBMO</name>
<evidence type="ECO:0000313" key="2">
    <source>
        <dbReference type="EMBL" id="GMG21333.1"/>
    </source>
</evidence>
<gene>
    <name evidence="2" type="ORF">Amon01_000191700</name>
</gene>
<comment type="caution">
    <text evidence="2">The sequence shown here is derived from an EMBL/GenBank/DDBJ whole genome shotgun (WGS) entry which is preliminary data.</text>
</comment>
<protein>
    <submittedName>
        <fullName evidence="2">Unnamed protein product</fullName>
    </submittedName>
</protein>
<proteinExistence type="predicted"/>
<evidence type="ECO:0000259" key="1">
    <source>
        <dbReference type="Pfam" id="PF22799"/>
    </source>
</evidence>
<organism evidence="2 3">
    <name type="scientific">Ambrosiozyma monospora</name>
    <name type="common">Yeast</name>
    <name type="synonym">Endomycopsis monosporus</name>
    <dbReference type="NCBI Taxonomy" id="43982"/>
    <lineage>
        <taxon>Eukaryota</taxon>
        <taxon>Fungi</taxon>
        <taxon>Dikarya</taxon>
        <taxon>Ascomycota</taxon>
        <taxon>Saccharomycotina</taxon>
        <taxon>Pichiomycetes</taxon>
        <taxon>Pichiales</taxon>
        <taxon>Pichiaceae</taxon>
        <taxon>Ambrosiozyma</taxon>
    </lineage>
</organism>
<dbReference type="AlphaFoldDB" id="A0A9W6YVC4"/>
<dbReference type="EMBL" id="BSXU01000632">
    <property type="protein sequence ID" value="GMG21333.1"/>
    <property type="molecule type" value="Genomic_DNA"/>
</dbReference>
<reference evidence="2" key="1">
    <citation type="submission" date="2023-04" db="EMBL/GenBank/DDBJ databases">
        <title>Ambrosiozyma monospora NBRC 1965.</title>
        <authorList>
            <person name="Ichikawa N."/>
            <person name="Sato H."/>
            <person name="Tonouchi N."/>
        </authorList>
    </citation>
    <scope>NUCLEOTIDE SEQUENCE</scope>
    <source>
        <strain evidence="2">NBRC 1965</strain>
    </source>
</reference>
<accession>A0A9W6YVC4</accession>
<dbReference type="InterPro" id="IPR054508">
    <property type="entry name" value="PIR1-like_C"/>
</dbReference>
<dbReference type="Pfam" id="PF22799">
    <property type="entry name" value="PIR1-like_C"/>
    <property type="match status" value="1"/>
</dbReference>
<sequence length="446" mass="46160">MTWTNQYNVPAGQTGALVTATYTDTNNCGAASPATTTSANQCYSTNLPTVTSSCSIWTFSFTNSYNVPAGQAAPFVTATYTDTNDCHSIQTTVPTTVCGANKAANIQKAANGCSVWTMTFTNQCNVPAGQTGALVTATYTDTNNCNAAQAATTTTAPAAPASSCFSTTVASQSTSCPIWTMTFTNQYNIPAGQTGALVTATNTDFANCVTTQVQVPTTTCVAGSGKMAKDAAPQGCPVWTMTFTNQYDVPAGQTGALVTALYTDVNNCGAKKVITSIPPVYVDEGTSTSTSIPAMDTETAAAATATDSDASATGSDFVDIPQNAVIAYVDGSVDEDTGDLDTVCTSNPTISIASNNTLSLSTGELGYFNQDGLFVFDSAPSADDVMYSGGWSVSGDYYLLLGDQSVFLVCLTDDVDDGYVIFVDTDDNEDDDGCVEAMLKLQSVSC</sequence>
<feature type="domain" description="Cell wall mannoprotein PIR1-like C-terminal" evidence="1">
    <location>
        <begin position="361"/>
        <end position="419"/>
    </location>
</feature>
<evidence type="ECO:0000313" key="3">
    <source>
        <dbReference type="Proteomes" id="UP001165063"/>
    </source>
</evidence>